<sequence length="779" mass="89258">MKKILLFIALCLSNILFAQETPKILTIKGKVIEKKSNLLLEFATISVINSSDNKIITGTITDDKGNFTVKTSSGKYSIKVEFIGLKSVVLENIDLQTNQTIPTIYLEENTTQLETVEIKTEKSTIEHKLDKKIFNVGNDLISKGGNATDILNNVPSVNVTTEGVVSLRGNSGVRILINGKPSVLSANNGLEQIPSENIEKVEVITNPSSKYDSQGTAGIINIVLKKNKMSGFGSSAQITTGTPNNHALGYNVSYKNKKINLFSDLRYQYLTRFREESSLRTNYNNNVVDSYLESTANRVRNNKTFNIYFGGDYYFNDKNTITISYYYRNNTSNDSADYKFNFLDNNRNFTQIITATETYREPQIANQIELNYIRTFDKVGKKFTINLQYNFWNDDENEAIQEEEKLPTISKKTLKSRDIESSKDFLFQTDYTIPITEKSKIEFGLKGEIRRINSDYEAFEDNTPITNLTNLLNYKENIFGIYFQYGSSFKKLEYQLGLRTEHSNTGSNDRINLFNINKKYTNFFPTAHLTYGINDELNLQLSYSRRISRPQFWQLNPFGGIADRRNIRIGNPDLNPMFTDSYELGTLIKWKKLSINPSVYHQFSRNIFEDIRTTNASGNLVEQAINSGTESRLGAEISITYSPIKWLTLSGEMNYYKFNQKGVFSVSDNAFTSRLNSRIKFSTWNFQTNFNHQGARKSGQINADAQYWVDLGMGKDIWKEKATITFKIDNVFDSRISQGVVTGNDYTLDYDFKNARHRIYVTFTCRFNRKKSDKDRLPE</sequence>
<comment type="subcellular location">
    <subcellularLocation>
        <location evidence="1 8">Cell outer membrane</location>
        <topology evidence="1 8">Multi-pass membrane protein</topology>
    </subcellularLocation>
</comment>
<dbReference type="GO" id="GO:0015344">
    <property type="term" value="F:siderophore uptake transmembrane transporter activity"/>
    <property type="evidence" value="ECO:0007669"/>
    <property type="project" value="TreeGrafter"/>
</dbReference>
<dbReference type="Gene3D" id="2.170.130.10">
    <property type="entry name" value="TonB-dependent receptor, plug domain"/>
    <property type="match status" value="1"/>
</dbReference>
<evidence type="ECO:0000256" key="3">
    <source>
        <dbReference type="ARBA" id="ARBA00022452"/>
    </source>
</evidence>
<evidence type="ECO:0000313" key="12">
    <source>
        <dbReference type="EMBL" id="MBP4138616.1"/>
    </source>
</evidence>
<dbReference type="GO" id="GO:0009279">
    <property type="term" value="C:cell outer membrane"/>
    <property type="evidence" value="ECO:0007669"/>
    <property type="project" value="UniProtKB-SubCell"/>
</dbReference>
<dbReference type="Gene3D" id="2.60.40.1120">
    <property type="entry name" value="Carboxypeptidase-like, regulatory domain"/>
    <property type="match status" value="1"/>
</dbReference>
<dbReference type="InterPro" id="IPR041700">
    <property type="entry name" value="OMP_b-brl_3"/>
</dbReference>
<comment type="caution">
    <text evidence="12">The sequence shown here is derived from an EMBL/GenBank/DDBJ whole genome shotgun (WGS) entry which is preliminary data.</text>
</comment>
<dbReference type="AlphaFoldDB" id="A0A940X956"/>
<organism evidence="12 13">
    <name type="scientific">Flavobacterium geliluteum</name>
    <dbReference type="NCBI Taxonomy" id="2816120"/>
    <lineage>
        <taxon>Bacteria</taxon>
        <taxon>Pseudomonadati</taxon>
        <taxon>Bacteroidota</taxon>
        <taxon>Flavobacteriia</taxon>
        <taxon>Flavobacteriales</taxon>
        <taxon>Flavobacteriaceae</taxon>
        <taxon>Flavobacterium</taxon>
    </lineage>
</organism>
<dbReference type="GO" id="GO:0044718">
    <property type="term" value="P:siderophore transmembrane transport"/>
    <property type="evidence" value="ECO:0007669"/>
    <property type="project" value="TreeGrafter"/>
</dbReference>
<evidence type="ECO:0000256" key="5">
    <source>
        <dbReference type="ARBA" id="ARBA00022729"/>
    </source>
</evidence>
<dbReference type="Gene3D" id="2.40.170.20">
    <property type="entry name" value="TonB-dependent receptor, beta-barrel domain"/>
    <property type="match status" value="1"/>
</dbReference>
<dbReference type="PROSITE" id="PS52016">
    <property type="entry name" value="TONB_DEPENDENT_REC_3"/>
    <property type="match status" value="1"/>
</dbReference>
<dbReference type="PANTHER" id="PTHR30069:SF29">
    <property type="entry name" value="HEMOGLOBIN AND HEMOGLOBIN-HAPTOGLOBIN-BINDING PROTEIN 1-RELATED"/>
    <property type="match status" value="1"/>
</dbReference>
<dbReference type="PANTHER" id="PTHR30069">
    <property type="entry name" value="TONB-DEPENDENT OUTER MEMBRANE RECEPTOR"/>
    <property type="match status" value="1"/>
</dbReference>
<accession>A0A940X956</accession>
<keyword evidence="5 9" id="KW-0732">Signal</keyword>
<reference evidence="12 13" key="1">
    <citation type="submission" date="2021-03" db="EMBL/GenBank/DDBJ databases">
        <title>Flavobacterium Flabelliformis Sp. Nov. And Flavobacterium Geliluteum Sp. Nov., Two Novel Multidrug Resistant Psychrophilic Species Isolated From Antarctica.</title>
        <authorList>
            <person name="Kralova S."/>
            <person name="Busse H.J."/>
            <person name="Bezdicek M."/>
            <person name="Nykrynova M."/>
            <person name="Kroupova E."/>
            <person name="Krsek D."/>
            <person name="Sedlacek I."/>
        </authorList>
    </citation>
    <scope>NUCLEOTIDE SEQUENCE [LARGE SCALE GENOMIC DNA]</scope>
    <source>
        <strain evidence="12 13">P7388</strain>
    </source>
</reference>
<proteinExistence type="inferred from homology"/>
<evidence type="ECO:0000256" key="9">
    <source>
        <dbReference type="SAM" id="SignalP"/>
    </source>
</evidence>
<keyword evidence="4 8" id="KW-0812">Transmembrane</keyword>
<dbReference type="SUPFAM" id="SSF49464">
    <property type="entry name" value="Carboxypeptidase regulatory domain-like"/>
    <property type="match status" value="1"/>
</dbReference>
<keyword evidence="6 8" id="KW-0472">Membrane</keyword>
<feature type="domain" description="Outer membrane protein beta-barrel" evidence="11">
    <location>
        <begin position="374"/>
        <end position="764"/>
    </location>
</feature>
<comment type="similarity">
    <text evidence="8">Belongs to the TonB-dependent receptor family.</text>
</comment>
<evidence type="ECO:0000256" key="8">
    <source>
        <dbReference type="PROSITE-ProRule" id="PRU01360"/>
    </source>
</evidence>
<keyword evidence="13" id="KW-1185">Reference proteome</keyword>
<evidence type="ECO:0000256" key="7">
    <source>
        <dbReference type="ARBA" id="ARBA00023237"/>
    </source>
</evidence>
<dbReference type="EMBL" id="JAGFBV010000016">
    <property type="protein sequence ID" value="MBP4138616.1"/>
    <property type="molecule type" value="Genomic_DNA"/>
</dbReference>
<name>A0A940X956_9FLAO</name>
<feature type="chain" id="PRO_5036898358" evidence="9">
    <location>
        <begin position="19"/>
        <end position="779"/>
    </location>
</feature>
<dbReference type="Proteomes" id="UP000675047">
    <property type="component" value="Unassembled WGS sequence"/>
</dbReference>
<keyword evidence="3 8" id="KW-1134">Transmembrane beta strand</keyword>
<dbReference type="InterPro" id="IPR008969">
    <property type="entry name" value="CarboxyPept-like_regulatory"/>
</dbReference>
<feature type="signal peptide" evidence="9">
    <location>
        <begin position="1"/>
        <end position="18"/>
    </location>
</feature>
<evidence type="ECO:0000259" key="11">
    <source>
        <dbReference type="Pfam" id="PF14905"/>
    </source>
</evidence>
<dbReference type="Pfam" id="PF13715">
    <property type="entry name" value="CarbopepD_reg_2"/>
    <property type="match status" value="1"/>
</dbReference>
<dbReference type="SUPFAM" id="SSF56935">
    <property type="entry name" value="Porins"/>
    <property type="match status" value="1"/>
</dbReference>
<evidence type="ECO:0000256" key="2">
    <source>
        <dbReference type="ARBA" id="ARBA00022448"/>
    </source>
</evidence>
<gene>
    <name evidence="12" type="ORF">J3495_11010</name>
</gene>
<keyword evidence="2 8" id="KW-0813">Transport</keyword>
<feature type="domain" description="TonB-dependent receptor plug" evidence="10">
    <location>
        <begin position="144"/>
        <end position="219"/>
    </location>
</feature>
<evidence type="ECO:0000256" key="6">
    <source>
        <dbReference type="ARBA" id="ARBA00023136"/>
    </source>
</evidence>
<dbReference type="Pfam" id="PF14905">
    <property type="entry name" value="OMP_b-brl_3"/>
    <property type="match status" value="1"/>
</dbReference>
<dbReference type="InterPro" id="IPR039426">
    <property type="entry name" value="TonB-dep_rcpt-like"/>
</dbReference>
<keyword evidence="7 8" id="KW-0998">Cell outer membrane</keyword>
<keyword evidence="12" id="KW-0675">Receptor</keyword>
<evidence type="ECO:0000256" key="4">
    <source>
        <dbReference type="ARBA" id="ARBA00022692"/>
    </source>
</evidence>
<dbReference type="InterPro" id="IPR012910">
    <property type="entry name" value="Plug_dom"/>
</dbReference>
<dbReference type="InterPro" id="IPR037066">
    <property type="entry name" value="Plug_dom_sf"/>
</dbReference>
<evidence type="ECO:0000259" key="10">
    <source>
        <dbReference type="Pfam" id="PF07715"/>
    </source>
</evidence>
<protein>
    <submittedName>
        <fullName evidence="12">TonB-dependent receptor</fullName>
    </submittedName>
</protein>
<dbReference type="InterPro" id="IPR036942">
    <property type="entry name" value="Beta-barrel_TonB_sf"/>
</dbReference>
<evidence type="ECO:0000313" key="13">
    <source>
        <dbReference type="Proteomes" id="UP000675047"/>
    </source>
</evidence>
<dbReference type="RefSeq" id="WP_210666610.1">
    <property type="nucleotide sequence ID" value="NZ_JAGFBV010000016.1"/>
</dbReference>
<evidence type="ECO:0000256" key="1">
    <source>
        <dbReference type="ARBA" id="ARBA00004571"/>
    </source>
</evidence>
<dbReference type="Pfam" id="PF07715">
    <property type="entry name" value="Plug"/>
    <property type="match status" value="1"/>
</dbReference>